<evidence type="ECO:0000256" key="2">
    <source>
        <dbReference type="ARBA" id="ARBA00022692"/>
    </source>
</evidence>
<dbReference type="AlphaFoldDB" id="A0A2T6Z9Y6"/>
<proteinExistence type="predicted"/>
<evidence type="ECO:0000256" key="1">
    <source>
        <dbReference type="ARBA" id="ARBA00004141"/>
    </source>
</evidence>
<reference evidence="7 8" key="1">
    <citation type="submission" date="2017-04" db="EMBL/GenBank/DDBJ databases">
        <title>Draft genome sequence of Tuber borchii Vittad., a whitish edible truffle.</title>
        <authorList>
            <consortium name="DOE Joint Genome Institute"/>
            <person name="Murat C."/>
            <person name="Kuo A."/>
            <person name="Barry K.W."/>
            <person name="Clum A."/>
            <person name="Dockter R.B."/>
            <person name="Fauchery L."/>
            <person name="Iotti M."/>
            <person name="Kohler A."/>
            <person name="Labutti K."/>
            <person name="Lindquist E.A."/>
            <person name="Lipzen A."/>
            <person name="Ohm R.A."/>
            <person name="Wang M."/>
            <person name="Grigoriev I.V."/>
            <person name="Zambonelli A."/>
            <person name="Martin F.M."/>
        </authorList>
    </citation>
    <scope>NUCLEOTIDE SEQUENCE [LARGE SCALE GENOMIC DNA]</scope>
    <source>
        <strain evidence="7 8">Tbo3840</strain>
    </source>
</reference>
<evidence type="ECO:0000256" key="3">
    <source>
        <dbReference type="ARBA" id="ARBA00022989"/>
    </source>
</evidence>
<comment type="caution">
    <text evidence="7">The sequence shown here is derived from an EMBL/GenBank/DDBJ whole genome shotgun (WGS) entry which is preliminary data.</text>
</comment>
<sequence length="609" mass="66828">MTSASPSPSTYLPPLPLPSQTQYPSYFGAWGRVEEDEEKLKRWSSFIGIIVAIVGNLLISLALNIQKYAHVRLERAKERRRKFLRSRRRLFNSRRAANGNGNGERSLPSFSREGVGHEEVFIRDSASGLRGPMSFSTDSEHDDESPPDETSLLLPRSSHSTASKEDGEEVRSPDHQYLSSPYWWLGLVLMSIGECGNFLAYGFAPASIVSPLGVVALISNCVIAPMMLKEPFRGRDLMGVVVSICGAVTVVWSAEKEEVKLGPDRILEAISQTAFEVYFGITCGLIALFMYLSPKYGRRYIFIDLGLVGLFVGGYTVLSTKGISSLLSSSFYRIFTYPIAYLFAIVLVATAILQVKYVNRALQRFDSTQVIPTQFVLFTISVILGSAILYRDFETVDAERMLKFVSGCSLTFYGVWIISSGRGRAKNPDDESDYESDFDSALALERGIVTPCRKNGSLFLDEQDTTSSSSEGEDETSSTRYTLPPLLEEHPVARPQLARGTSSSSLAVTERSMALSDAMHSDLIHADEPQSSRKNSLTPSHRRSISSLLPGPIVAGSQLKAVVVGGVKKRRDEGTSRGRSKSLSFVLDLLRGRRRKGAGGGRGGGETEG</sequence>
<keyword evidence="2 6" id="KW-0812">Transmembrane</keyword>
<comment type="subcellular location">
    <subcellularLocation>
        <location evidence="1">Membrane</location>
        <topology evidence="1">Multi-pass membrane protein</topology>
    </subcellularLocation>
</comment>
<dbReference type="EMBL" id="NESQ01000579">
    <property type="protein sequence ID" value="PUU72310.1"/>
    <property type="molecule type" value="Genomic_DNA"/>
</dbReference>
<evidence type="ECO:0000313" key="8">
    <source>
        <dbReference type="Proteomes" id="UP000244722"/>
    </source>
</evidence>
<dbReference type="Pfam" id="PF05653">
    <property type="entry name" value="Mg_trans_NIPA"/>
    <property type="match status" value="1"/>
</dbReference>
<dbReference type="PANTHER" id="PTHR12570">
    <property type="match status" value="1"/>
</dbReference>
<dbReference type="InterPro" id="IPR037185">
    <property type="entry name" value="EmrE-like"/>
</dbReference>
<dbReference type="GO" id="GO:0015095">
    <property type="term" value="F:magnesium ion transmembrane transporter activity"/>
    <property type="evidence" value="ECO:0007669"/>
    <property type="project" value="InterPro"/>
</dbReference>
<feature type="compositionally biased region" description="Basic and acidic residues" evidence="5">
    <location>
        <begin position="162"/>
        <end position="174"/>
    </location>
</feature>
<organism evidence="7 8">
    <name type="scientific">Tuber borchii</name>
    <name type="common">White truffle</name>
    <dbReference type="NCBI Taxonomy" id="42251"/>
    <lineage>
        <taxon>Eukaryota</taxon>
        <taxon>Fungi</taxon>
        <taxon>Dikarya</taxon>
        <taxon>Ascomycota</taxon>
        <taxon>Pezizomycotina</taxon>
        <taxon>Pezizomycetes</taxon>
        <taxon>Pezizales</taxon>
        <taxon>Tuberaceae</taxon>
        <taxon>Tuber</taxon>
    </lineage>
</organism>
<feature type="transmembrane region" description="Helical" evidence="6">
    <location>
        <begin position="208"/>
        <end position="228"/>
    </location>
</feature>
<feature type="region of interest" description="Disordered" evidence="5">
    <location>
        <begin position="128"/>
        <end position="174"/>
    </location>
</feature>
<keyword evidence="8" id="KW-1185">Reference proteome</keyword>
<dbReference type="Proteomes" id="UP000244722">
    <property type="component" value="Unassembled WGS sequence"/>
</dbReference>
<dbReference type="InterPro" id="IPR008521">
    <property type="entry name" value="Mg_trans_NIPA"/>
</dbReference>
<feature type="transmembrane region" description="Helical" evidence="6">
    <location>
        <begin position="274"/>
        <end position="293"/>
    </location>
</feature>
<name>A0A2T6Z9Y6_TUBBO</name>
<dbReference type="SUPFAM" id="SSF103481">
    <property type="entry name" value="Multidrug resistance efflux transporter EmrE"/>
    <property type="match status" value="1"/>
</dbReference>
<feature type="region of interest" description="Disordered" evidence="5">
    <location>
        <begin position="459"/>
        <end position="508"/>
    </location>
</feature>
<feature type="transmembrane region" description="Helical" evidence="6">
    <location>
        <begin position="182"/>
        <end position="202"/>
    </location>
</feature>
<feature type="transmembrane region" description="Helical" evidence="6">
    <location>
        <begin position="300"/>
        <end position="318"/>
    </location>
</feature>
<protein>
    <submittedName>
        <fullName evidence="7">Magnesium transporter NIPA-domain-containing protein</fullName>
    </submittedName>
</protein>
<dbReference type="PANTHER" id="PTHR12570:SF65">
    <property type="entry name" value="MAGNESIUM TRANSPORTER NIPA9-RELATED"/>
    <property type="match status" value="1"/>
</dbReference>
<evidence type="ECO:0000256" key="4">
    <source>
        <dbReference type="ARBA" id="ARBA00023136"/>
    </source>
</evidence>
<feature type="transmembrane region" description="Helical" evidence="6">
    <location>
        <begin position="338"/>
        <end position="358"/>
    </location>
</feature>
<feature type="region of interest" description="Disordered" evidence="5">
    <location>
        <begin position="525"/>
        <end position="544"/>
    </location>
</feature>
<evidence type="ECO:0000256" key="5">
    <source>
        <dbReference type="SAM" id="MobiDB-lite"/>
    </source>
</evidence>
<feature type="transmembrane region" description="Helical" evidence="6">
    <location>
        <begin position="237"/>
        <end position="254"/>
    </location>
</feature>
<accession>A0A2T6Z9Y6</accession>
<dbReference type="OrthoDB" id="165382at2759"/>
<keyword evidence="4 6" id="KW-0472">Membrane</keyword>
<evidence type="ECO:0000313" key="7">
    <source>
        <dbReference type="EMBL" id="PUU72310.1"/>
    </source>
</evidence>
<evidence type="ECO:0000256" key="6">
    <source>
        <dbReference type="SAM" id="Phobius"/>
    </source>
</evidence>
<feature type="transmembrane region" description="Helical" evidence="6">
    <location>
        <begin position="43"/>
        <end position="65"/>
    </location>
</feature>
<feature type="transmembrane region" description="Helical" evidence="6">
    <location>
        <begin position="370"/>
        <end position="389"/>
    </location>
</feature>
<keyword evidence="3 6" id="KW-1133">Transmembrane helix</keyword>
<dbReference type="GO" id="GO:0016020">
    <property type="term" value="C:membrane"/>
    <property type="evidence" value="ECO:0007669"/>
    <property type="project" value="UniProtKB-SubCell"/>
</dbReference>
<gene>
    <name evidence="7" type="ORF">B9Z19DRAFT_1010943</name>
</gene>